<reference evidence="2" key="1">
    <citation type="submission" date="2021-01" db="EMBL/GenBank/DDBJ databases">
        <authorList>
            <person name="Corre E."/>
            <person name="Pelletier E."/>
            <person name="Niang G."/>
            <person name="Scheremetjew M."/>
            <person name="Finn R."/>
            <person name="Kale V."/>
            <person name="Holt S."/>
            <person name="Cochrane G."/>
            <person name="Meng A."/>
            <person name="Brown T."/>
            <person name="Cohen L."/>
        </authorList>
    </citation>
    <scope>NUCLEOTIDE SEQUENCE</scope>
    <source>
        <strain evidence="2">CCMP2084</strain>
    </source>
</reference>
<feature type="region of interest" description="Disordered" evidence="1">
    <location>
        <begin position="1"/>
        <end position="30"/>
    </location>
</feature>
<evidence type="ECO:0000313" key="2">
    <source>
        <dbReference type="EMBL" id="CAD9809807.1"/>
    </source>
</evidence>
<accession>A0A7S2U7N1</accession>
<organism evidence="2">
    <name type="scientific">Attheya septentrionalis</name>
    <dbReference type="NCBI Taxonomy" id="420275"/>
    <lineage>
        <taxon>Eukaryota</taxon>
        <taxon>Sar</taxon>
        <taxon>Stramenopiles</taxon>
        <taxon>Ochrophyta</taxon>
        <taxon>Bacillariophyta</taxon>
        <taxon>Coscinodiscophyceae</taxon>
        <taxon>Chaetocerotophycidae</taxon>
        <taxon>Chaetocerotales</taxon>
        <taxon>Attheyaceae</taxon>
        <taxon>Attheya</taxon>
    </lineage>
</organism>
<dbReference type="EMBL" id="HBHQ01002549">
    <property type="protein sequence ID" value="CAD9809807.1"/>
    <property type="molecule type" value="Transcribed_RNA"/>
</dbReference>
<proteinExistence type="predicted"/>
<evidence type="ECO:0000256" key="1">
    <source>
        <dbReference type="SAM" id="MobiDB-lite"/>
    </source>
</evidence>
<gene>
    <name evidence="2" type="ORF">ASEP1449_LOCUS1630</name>
</gene>
<dbReference type="AlphaFoldDB" id="A0A7S2U7N1"/>
<sequence length="206" mass="22561">MSAWERTRHIPWTRVQKPQIPGDEEEGPEKYKQRVFRELRREATEEEMNEQLKLLPVGEAAVLSGDEAVVGNIAIKYKTPDFIKQTLFGAVIGSMTGGAFGFMDGMRTAGESEVLKKASNAAKGRYLLQGTTRSAATFGAFFGGFHALKYLVKVNGNNPGDVVEIGVAGAISLGALAARSATRASLPYATMLIGMDSFNMYYRYHR</sequence>
<protein>
    <recommendedName>
        <fullName evidence="3">Mitochondrial import inner membrane translocase subunit TIM22</fullName>
    </recommendedName>
</protein>
<name>A0A7S2U7N1_9STRA</name>
<evidence type="ECO:0008006" key="3">
    <source>
        <dbReference type="Google" id="ProtNLM"/>
    </source>
</evidence>